<protein>
    <submittedName>
        <fullName evidence="3">Thioesterase family protein</fullName>
    </submittedName>
</protein>
<dbReference type="NCBIfam" id="TIGR00051">
    <property type="entry name" value="YbgC/FadM family acyl-CoA thioesterase"/>
    <property type="match status" value="1"/>
</dbReference>
<dbReference type="InterPro" id="IPR006684">
    <property type="entry name" value="YbgC/YbaW"/>
</dbReference>
<dbReference type="PANTHER" id="PTHR31793:SF27">
    <property type="entry name" value="NOVEL THIOESTERASE SUPERFAMILY DOMAIN AND SAPOSIN A-TYPE DOMAIN CONTAINING PROTEIN (0610012H03RIK)"/>
    <property type="match status" value="1"/>
</dbReference>
<name>A0ABN0VQY4_9BACI</name>
<organism evidence="3 4">
    <name type="scientific">Bacillus carboniphilus</name>
    <dbReference type="NCBI Taxonomy" id="86663"/>
    <lineage>
        <taxon>Bacteria</taxon>
        <taxon>Bacillati</taxon>
        <taxon>Bacillota</taxon>
        <taxon>Bacilli</taxon>
        <taxon>Bacillales</taxon>
        <taxon>Bacillaceae</taxon>
        <taxon>Bacillus</taxon>
    </lineage>
</organism>
<dbReference type="RefSeq" id="WP_343795538.1">
    <property type="nucleotide sequence ID" value="NZ_BAAADJ010000003.1"/>
</dbReference>
<evidence type="ECO:0000256" key="2">
    <source>
        <dbReference type="ARBA" id="ARBA00022801"/>
    </source>
</evidence>
<dbReference type="CDD" id="cd00586">
    <property type="entry name" value="4HBT"/>
    <property type="match status" value="1"/>
</dbReference>
<dbReference type="Gene3D" id="3.10.129.10">
    <property type="entry name" value="Hotdog Thioesterase"/>
    <property type="match status" value="1"/>
</dbReference>
<reference evidence="3 4" key="1">
    <citation type="journal article" date="2019" name="Int. J. Syst. Evol. Microbiol.">
        <title>The Global Catalogue of Microorganisms (GCM) 10K type strain sequencing project: providing services to taxonomists for standard genome sequencing and annotation.</title>
        <authorList>
            <consortium name="The Broad Institute Genomics Platform"/>
            <consortium name="The Broad Institute Genome Sequencing Center for Infectious Disease"/>
            <person name="Wu L."/>
            <person name="Ma J."/>
        </authorList>
    </citation>
    <scope>NUCLEOTIDE SEQUENCE [LARGE SCALE GENOMIC DNA]</scope>
    <source>
        <strain evidence="3 4">JCM 9731</strain>
    </source>
</reference>
<comment type="caution">
    <text evidence="3">The sequence shown here is derived from an EMBL/GenBank/DDBJ whole genome shotgun (WGS) entry which is preliminary data.</text>
</comment>
<accession>A0ABN0VQY4</accession>
<dbReference type="Pfam" id="PF13279">
    <property type="entry name" value="4HBT_2"/>
    <property type="match status" value="1"/>
</dbReference>
<comment type="similarity">
    <text evidence="1">Belongs to the 4-hydroxybenzoyl-CoA thioesterase family.</text>
</comment>
<dbReference type="SUPFAM" id="SSF54637">
    <property type="entry name" value="Thioesterase/thiol ester dehydrase-isomerase"/>
    <property type="match status" value="1"/>
</dbReference>
<dbReference type="InterPro" id="IPR050563">
    <property type="entry name" value="4-hydroxybenzoyl-CoA_TE"/>
</dbReference>
<dbReference type="PANTHER" id="PTHR31793">
    <property type="entry name" value="4-HYDROXYBENZOYL-COA THIOESTERASE FAMILY MEMBER"/>
    <property type="match status" value="1"/>
</dbReference>
<evidence type="ECO:0000256" key="1">
    <source>
        <dbReference type="ARBA" id="ARBA00005953"/>
    </source>
</evidence>
<evidence type="ECO:0000313" key="4">
    <source>
        <dbReference type="Proteomes" id="UP001500782"/>
    </source>
</evidence>
<proteinExistence type="inferred from homology"/>
<dbReference type="EMBL" id="BAAADJ010000003">
    <property type="protein sequence ID" value="GAA0315066.1"/>
    <property type="molecule type" value="Genomic_DNA"/>
</dbReference>
<dbReference type="PIRSF" id="PIRSF003230">
    <property type="entry name" value="YbgC"/>
    <property type="match status" value="1"/>
</dbReference>
<dbReference type="InterPro" id="IPR029069">
    <property type="entry name" value="HotDog_dom_sf"/>
</dbReference>
<keyword evidence="2" id="KW-0378">Hydrolase</keyword>
<evidence type="ECO:0000313" key="3">
    <source>
        <dbReference type="EMBL" id="GAA0315066.1"/>
    </source>
</evidence>
<sequence length="142" mass="16606">MYISKKAIQIFYADSDMMGVVYHANYLKWFELGRSALIEELGFNYLAMEAEGYFAPVYDAHVTYKKPVRFGENVYVKTWVEESNGIRTVYGYQIVDDTNDVRAEGSTTHVIVRKDNFRPANFKKAFPEWFAKYEEIKKKPAE</sequence>
<keyword evidence="4" id="KW-1185">Reference proteome</keyword>
<gene>
    <name evidence="3" type="ORF">GCM10008967_01970</name>
</gene>
<dbReference type="Proteomes" id="UP001500782">
    <property type="component" value="Unassembled WGS sequence"/>
</dbReference>